<evidence type="ECO:0000313" key="6">
    <source>
        <dbReference type="EMBL" id="ASG19632.1"/>
    </source>
</evidence>
<dbReference type="InterPro" id="IPR013766">
    <property type="entry name" value="Thioredoxin_domain"/>
</dbReference>
<dbReference type="Pfam" id="PF14561">
    <property type="entry name" value="TPR_20"/>
    <property type="match status" value="1"/>
</dbReference>
<dbReference type="RefSeq" id="WP_088870617.1">
    <property type="nucleotide sequence ID" value="NZ_CP022110.1"/>
</dbReference>
<keyword evidence="3" id="KW-1015">Disulfide bond</keyword>
<evidence type="ECO:0000256" key="1">
    <source>
        <dbReference type="ARBA" id="ARBA00022448"/>
    </source>
</evidence>
<dbReference type="PANTHER" id="PTHR45663">
    <property type="entry name" value="GEO12009P1"/>
    <property type="match status" value="1"/>
</dbReference>
<dbReference type="EMBL" id="CP022110">
    <property type="protein sequence ID" value="ASG19632.1"/>
    <property type="molecule type" value="Genomic_DNA"/>
</dbReference>
<dbReference type="InterPro" id="IPR011990">
    <property type="entry name" value="TPR-like_helical_dom_sf"/>
</dbReference>
<keyword evidence="2" id="KW-0249">Electron transport</keyword>
<dbReference type="SUPFAM" id="SSF52833">
    <property type="entry name" value="Thioredoxin-like"/>
    <property type="match status" value="1"/>
</dbReference>
<protein>
    <submittedName>
        <fullName evidence="6">Co-chaperone YbbN</fullName>
    </submittedName>
</protein>
<dbReference type="Proteomes" id="UP000197153">
    <property type="component" value="Chromosome 1"/>
</dbReference>
<accession>A0A248JLN8</accession>
<dbReference type="Gene3D" id="1.25.40.10">
    <property type="entry name" value="Tetratricopeptide repeat domain"/>
    <property type="match status" value="2"/>
</dbReference>
<dbReference type="GO" id="GO:0006950">
    <property type="term" value="P:response to stress"/>
    <property type="evidence" value="ECO:0007669"/>
    <property type="project" value="UniProtKB-ARBA"/>
</dbReference>
<dbReference type="Pfam" id="PF00085">
    <property type="entry name" value="Thioredoxin"/>
    <property type="match status" value="1"/>
</dbReference>
<dbReference type="Pfam" id="PF14559">
    <property type="entry name" value="TPR_19"/>
    <property type="match status" value="1"/>
</dbReference>
<dbReference type="PROSITE" id="PS00194">
    <property type="entry name" value="THIOREDOXIN_1"/>
    <property type="match status" value="1"/>
</dbReference>
<dbReference type="SUPFAM" id="SSF48452">
    <property type="entry name" value="TPR-like"/>
    <property type="match status" value="1"/>
</dbReference>
<dbReference type="KEGG" id="nao:Y958_01435"/>
<evidence type="ECO:0000256" key="2">
    <source>
        <dbReference type="ARBA" id="ARBA00022982"/>
    </source>
</evidence>
<dbReference type="GO" id="GO:0045454">
    <property type="term" value="P:cell redox homeostasis"/>
    <property type="evidence" value="ECO:0007669"/>
    <property type="project" value="TreeGrafter"/>
</dbReference>
<name>A0A248JLN8_9PROT</name>
<dbReference type="InterPro" id="IPR036249">
    <property type="entry name" value="Thioredoxin-like_sf"/>
</dbReference>
<evidence type="ECO:0000313" key="7">
    <source>
        <dbReference type="Proteomes" id="UP000197153"/>
    </source>
</evidence>
<dbReference type="CDD" id="cd02956">
    <property type="entry name" value="ybbN"/>
    <property type="match status" value="1"/>
</dbReference>
<keyword evidence="4" id="KW-0676">Redox-active center</keyword>
<evidence type="ECO:0000256" key="4">
    <source>
        <dbReference type="ARBA" id="ARBA00023284"/>
    </source>
</evidence>
<dbReference type="AlphaFoldDB" id="A0A248JLN8"/>
<organism evidence="6 7">
    <name type="scientific">Nitrospirillum viridazoti CBAmc</name>
    <dbReference type="NCBI Taxonomy" id="1441467"/>
    <lineage>
        <taxon>Bacteria</taxon>
        <taxon>Pseudomonadati</taxon>
        <taxon>Pseudomonadota</taxon>
        <taxon>Alphaproteobacteria</taxon>
        <taxon>Rhodospirillales</taxon>
        <taxon>Azospirillaceae</taxon>
        <taxon>Nitrospirillum</taxon>
        <taxon>Nitrospirillum viridazoti</taxon>
    </lineage>
</organism>
<dbReference type="GO" id="GO:0015035">
    <property type="term" value="F:protein-disulfide reductase activity"/>
    <property type="evidence" value="ECO:0007669"/>
    <property type="project" value="TreeGrafter"/>
</dbReference>
<keyword evidence="1" id="KW-0813">Transport</keyword>
<keyword evidence="7" id="KW-1185">Reference proteome</keyword>
<gene>
    <name evidence="6" type="ORF">Y958_01435</name>
</gene>
<dbReference type="InterPro" id="IPR017937">
    <property type="entry name" value="Thioredoxin_CS"/>
</dbReference>
<reference evidence="6 7" key="1">
    <citation type="submission" date="2017-06" db="EMBL/GenBank/DDBJ databases">
        <title>Complete genome sequence of Nitrospirillum amazonense strain CBAmC, an endophytic nitrogen-fixing and plant growth-promoting bacterium, isolated from sugarcane.</title>
        <authorList>
            <person name="Schwab S."/>
            <person name="dos Santos Teixeira K.R."/>
            <person name="Simoes Araujo J.L."/>
            <person name="Soares Vidal M."/>
            <person name="Borges de Freitas H.R."/>
            <person name="Rivello Crivelaro A.L."/>
            <person name="Bueno de Camargo Nunes A."/>
            <person name="dos Santos C.M."/>
            <person name="Palmeira da Silva Rosa D."/>
            <person name="da Silva Padilha D."/>
            <person name="da Silva E."/>
            <person name="Araujo Terra L."/>
            <person name="Soares Mendes V."/>
            <person name="Farinelli L."/>
            <person name="Magalhaes Cruz L."/>
            <person name="Baldani J.I."/>
        </authorList>
    </citation>
    <scope>NUCLEOTIDE SEQUENCE [LARGE SCALE GENOMIC DNA]</scope>
    <source>
        <strain evidence="6 7">CBAmC</strain>
    </source>
</reference>
<evidence type="ECO:0000256" key="3">
    <source>
        <dbReference type="ARBA" id="ARBA00023157"/>
    </source>
</evidence>
<dbReference type="PANTHER" id="PTHR45663:SF11">
    <property type="entry name" value="GEO12009P1"/>
    <property type="match status" value="1"/>
</dbReference>
<evidence type="ECO:0000259" key="5">
    <source>
        <dbReference type="PROSITE" id="PS51352"/>
    </source>
</evidence>
<dbReference type="GO" id="GO:0005829">
    <property type="term" value="C:cytosol"/>
    <property type="evidence" value="ECO:0007669"/>
    <property type="project" value="TreeGrafter"/>
</dbReference>
<feature type="domain" description="Thioredoxin" evidence="5">
    <location>
        <begin position="7"/>
        <end position="127"/>
    </location>
</feature>
<dbReference type="PROSITE" id="PS51352">
    <property type="entry name" value="THIOREDOXIN_2"/>
    <property type="match status" value="1"/>
</dbReference>
<sequence>MQFPTNAAPGGNAPVDKSDLIKDGSDRTFMADVIEASREVPVIVDFWAPWCGPCKTLGPIIEKAVLAAKGAVKLVKIDTDQNPAIAGQLRIQSIPAVYAFFQGRPVDGFTGALPESQVKQFIDRLVQAAGGVPGAADIAAVLEEAGQLLESGDAQTAAALYNEVLGEEPENAAAYAGLIRCLLAADQADTAQEMLDQAPAALAKAPEIVALRTQMDLARQAADMGPVGDLERAVAADADNHQARYDLALALYAGGQQEAAVDHLLDIVKRDREWNEQAARKQLVKFFEALGFKHPLAIAGRRKLSSILFA</sequence>
<dbReference type="Gene3D" id="3.40.30.10">
    <property type="entry name" value="Glutaredoxin"/>
    <property type="match status" value="1"/>
</dbReference>
<proteinExistence type="predicted"/>